<comment type="caution">
    <text evidence="1">The sequence shown here is derived from an EMBL/GenBank/DDBJ whole genome shotgun (WGS) entry which is preliminary data.</text>
</comment>
<proteinExistence type="predicted"/>
<dbReference type="EMBL" id="PQXF01000012">
    <property type="protein sequence ID" value="PXF60761.1"/>
    <property type="molecule type" value="Genomic_DNA"/>
</dbReference>
<evidence type="ECO:0000313" key="1">
    <source>
        <dbReference type="EMBL" id="PXF60761.1"/>
    </source>
</evidence>
<evidence type="ECO:0000313" key="2">
    <source>
        <dbReference type="Proteomes" id="UP000248329"/>
    </source>
</evidence>
<organism evidence="1 2">
    <name type="scientific">Candidatus Methanogaster sp</name>
    <dbReference type="NCBI Taxonomy" id="3386292"/>
    <lineage>
        <taxon>Archaea</taxon>
        <taxon>Methanobacteriati</taxon>
        <taxon>Methanobacteriota</taxon>
        <taxon>Stenosarchaea group</taxon>
        <taxon>Methanomicrobia</taxon>
        <taxon>Methanosarcinales</taxon>
        <taxon>ANME-2 cluster</taxon>
        <taxon>Candidatus Methanogasteraceae</taxon>
        <taxon>Candidatus Methanogaster</taxon>
    </lineage>
</organism>
<protein>
    <submittedName>
        <fullName evidence="1">DNA topoisomerase I</fullName>
    </submittedName>
</protein>
<accession>A0AC61L2X4</accession>
<sequence>MHLIITEKHNTAKRIAGILFGSASKMVRVNGVNTYGSGDEVVIGLSGHVVGVDFPEEYNSWQKTDARDLIHAEIVTVPDKRNTKIVSALKTLGKKADTVTIATDYDREGELIGVEALNIVKGVHPKIKADRARYSAITPVEIKNTFKNLTEIDFNLAAAGESRQAIDLVWGAALTRYLSVTSKRLGKRFLSVGRVQSPTLALIVDREKEREAFVPEPYWELYAVHKEGFTSKHRKGRFWDKEEFDQVLSKVTGAKEGTVSDVKKGKRTENPPTPFNTTEFIRAASRIGLSPANAMRIAESLYTNGFISYPRTDNTVYPESLDLKELVSMFLKSEFGEYASKLLKKPLKPTAGKKESTDHPPIHPASLATRKQLKDDEWKVYELVVRRFFATFADAAIWKTLRVIIDIRDEDFVANGAVLVEPGWRYYYPYHESDDRILPDLKAGQVLGIEKFETESKTTKPPGRYGQARLIKLMEDLGLGTKSTRHEIIQKLYDRAYVHGTPIQPTKTAYSVVDTLEKYAKMVVVPDMTSKLEGDMSNIADGKITEDAVITESKEMLDSIFDDLVTNKEKIAEGLRDGLYTDTVVGPCPECGADMVVRPSRFGMFIGCTGYPDCKFALSIPSSKYGMVIVTDKVCEDHNLHHLMIARAGKRPIDVGCPYCNQLKWEEAEKAGNDPVVGPCPECGSDLVAKMSRSGGRFIKCTSSDEGCKFTLPLPPPRYGELVITDTTCEIHKGLHHVHVVREGARPWEIGCPYCSFIELQKNKENAKTKGGKASRKTGAKSGSKSKSKKAAAGKGKKGGLTDVAGIGDVIAKQLQAAGIKTQADLAAADAEELSDKLSKVSKRRIIGWQKFLTSTVLLIE</sequence>
<name>A0AC61L2X4_9EURY</name>
<reference evidence="1" key="1">
    <citation type="submission" date="2018-01" db="EMBL/GenBank/DDBJ databases">
        <authorList>
            <person name="Krukenberg V."/>
        </authorList>
    </citation>
    <scope>NUCLEOTIDE SEQUENCE</scope>
    <source>
        <strain evidence="1">E20ANME2</strain>
    </source>
</reference>
<dbReference type="Proteomes" id="UP000248329">
    <property type="component" value="Unassembled WGS sequence"/>
</dbReference>
<gene>
    <name evidence="1" type="primary">topA</name>
    <name evidence="1" type="ORF">C4B59_08025</name>
</gene>